<reference evidence="2" key="1">
    <citation type="journal article" date="2019" name="Int. J. Syst. Evol. Microbiol.">
        <title>The Global Catalogue of Microorganisms (GCM) 10K type strain sequencing project: providing services to taxonomists for standard genome sequencing and annotation.</title>
        <authorList>
            <consortium name="The Broad Institute Genomics Platform"/>
            <consortium name="The Broad Institute Genome Sequencing Center for Infectious Disease"/>
            <person name="Wu L."/>
            <person name="Ma J."/>
        </authorList>
    </citation>
    <scope>NUCLEOTIDE SEQUENCE [LARGE SCALE GENOMIC DNA]</scope>
    <source>
        <strain evidence="2">JCM 16722</strain>
    </source>
</reference>
<protein>
    <recommendedName>
        <fullName evidence="3">Crp/Fnr family transcriptional regulator</fullName>
    </recommendedName>
</protein>
<proteinExistence type="predicted"/>
<accession>A0ABP8A5J7</accession>
<keyword evidence="2" id="KW-1185">Reference proteome</keyword>
<evidence type="ECO:0008006" key="3">
    <source>
        <dbReference type="Google" id="ProtNLM"/>
    </source>
</evidence>
<dbReference type="EMBL" id="BAAAZK010000007">
    <property type="protein sequence ID" value="GAA4178282.1"/>
    <property type="molecule type" value="Genomic_DNA"/>
</dbReference>
<comment type="caution">
    <text evidence="1">The sequence shown here is derived from an EMBL/GenBank/DDBJ whole genome shotgun (WGS) entry which is preliminary data.</text>
</comment>
<organism evidence="1 2">
    <name type="scientific">Sphingobacterium ginsenosidimutans</name>
    <dbReference type="NCBI Taxonomy" id="687845"/>
    <lineage>
        <taxon>Bacteria</taxon>
        <taxon>Pseudomonadati</taxon>
        <taxon>Bacteroidota</taxon>
        <taxon>Sphingobacteriia</taxon>
        <taxon>Sphingobacteriales</taxon>
        <taxon>Sphingobacteriaceae</taxon>
        <taxon>Sphingobacterium</taxon>
    </lineage>
</organism>
<dbReference type="Proteomes" id="UP001500167">
    <property type="component" value="Unassembled WGS sequence"/>
</dbReference>
<gene>
    <name evidence="1" type="ORF">GCM10022218_28550</name>
</gene>
<evidence type="ECO:0000313" key="1">
    <source>
        <dbReference type="EMBL" id="GAA4178282.1"/>
    </source>
</evidence>
<dbReference type="RefSeq" id="WP_346086597.1">
    <property type="nucleotide sequence ID" value="NZ_BAAAZK010000007.1"/>
</dbReference>
<sequence length="98" mass="11998">MTSRKTKNITEWEKFSHLFKRQEIPAKTTLKKEIEDLTLDRLLFYQKLFLLRIKDKPQKRYEELLKQRPEVLQRIPQHYIASYLGITPVSLSRIRNRR</sequence>
<name>A0ABP8A5J7_9SPHI</name>
<evidence type="ECO:0000313" key="2">
    <source>
        <dbReference type="Proteomes" id="UP001500167"/>
    </source>
</evidence>